<proteinExistence type="predicted"/>
<organism evidence="1 2">
    <name type="scientific">Curtobacterium flaccumfaciens pv. flaccumfaciens</name>
    <dbReference type="NCBI Taxonomy" id="138532"/>
    <lineage>
        <taxon>Bacteria</taxon>
        <taxon>Bacillati</taxon>
        <taxon>Actinomycetota</taxon>
        <taxon>Actinomycetes</taxon>
        <taxon>Micrococcales</taxon>
        <taxon>Microbacteriaceae</taxon>
        <taxon>Curtobacterium</taxon>
    </lineage>
</organism>
<dbReference type="Proteomes" id="UP000709437">
    <property type="component" value="Unassembled WGS sequence"/>
</dbReference>
<evidence type="ECO:0000313" key="2">
    <source>
        <dbReference type="Proteomes" id="UP000709437"/>
    </source>
</evidence>
<reference evidence="1" key="1">
    <citation type="submission" date="2021-05" db="EMBL/GenBank/DDBJ databases">
        <title>Whole genome sequence of Curtobacterium flaccumfaciens pv. flaccumfaciens strain CFBP 3417.</title>
        <authorList>
            <person name="Osdaghi E."/>
            <person name="Taghouti G."/>
            <person name="Portier P."/>
            <person name="Fazliarab A."/>
            <person name="Taghavi S.M."/>
            <person name="Briand M."/>
            <person name="Le-Saux M."/>
            <person name="Jacques M.-A."/>
        </authorList>
    </citation>
    <scope>NUCLEOTIDE SEQUENCE</scope>
    <source>
        <strain evidence="1">CFBP 3417</strain>
    </source>
</reference>
<comment type="caution">
    <text evidence="1">The sequence shown here is derived from an EMBL/GenBank/DDBJ whole genome shotgun (WGS) entry which is preliminary data.</text>
</comment>
<dbReference type="AlphaFoldDB" id="A0A9Q2ZNJ1"/>
<gene>
    <name evidence="1" type="ORF">KK103_12650</name>
</gene>
<sequence>MQQLYDNARLTGDTILTKAILGHAYRSANSDIVNRYLNEPDNDALGQKGVELWQLMRGDDDAPDQAQNAMNDWVFEADKPAEIRAYSDSAIKQMADAAE</sequence>
<dbReference type="EMBL" id="JAHEWX010000016">
    <property type="protein sequence ID" value="MBT1542614.1"/>
    <property type="molecule type" value="Genomic_DNA"/>
</dbReference>
<protein>
    <submittedName>
        <fullName evidence="1">Uncharacterized protein</fullName>
    </submittedName>
</protein>
<accession>A0A9Q2ZNJ1</accession>
<name>A0A9Q2ZNJ1_9MICO</name>
<evidence type="ECO:0000313" key="1">
    <source>
        <dbReference type="EMBL" id="MBT1542614.1"/>
    </source>
</evidence>